<dbReference type="RefSeq" id="WP_055656970.1">
    <property type="nucleotide sequence ID" value="NZ_CXST01000002.1"/>
</dbReference>
<protein>
    <recommendedName>
        <fullName evidence="3">Glycosyl transferase family 2</fullName>
    </recommendedName>
</protein>
<dbReference type="AlphaFoldDB" id="A0A0M6Y257"/>
<dbReference type="EMBL" id="CXST01000002">
    <property type="protein sequence ID" value="CTQ44196.1"/>
    <property type="molecule type" value="Genomic_DNA"/>
</dbReference>
<keyword evidence="2" id="KW-1185">Reference proteome</keyword>
<reference evidence="2" key="1">
    <citation type="submission" date="2015-07" db="EMBL/GenBank/DDBJ databases">
        <authorList>
            <person name="Rodrigo-Torres Lidia"/>
            <person name="Arahal R.David."/>
        </authorList>
    </citation>
    <scope>NUCLEOTIDE SEQUENCE [LARGE SCALE GENOMIC DNA]</scope>
    <source>
        <strain evidence="2">CECT 4801</strain>
    </source>
</reference>
<gene>
    <name evidence="1" type="ORF">LAL4801_02638</name>
</gene>
<dbReference type="OrthoDB" id="848759at2"/>
<name>A0A0M6Y257_9HYPH</name>
<evidence type="ECO:0000313" key="2">
    <source>
        <dbReference type="Proteomes" id="UP000048926"/>
    </source>
</evidence>
<evidence type="ECO:0000313" key="1">
    <source>
        <dbReference type="EMBL" id="CTQ44196.1"/>
    </source>
</evidence>
<dbReference type="Proteomes" id="UP000048926">
    <property type="component" value="Unassembled WGS sequence"/>
</dbReference>
<evidence type="ECO:0008006" key="3">
    <source>
        <dbReference type="Google" id="ProtNLM"/>
    </source>
</evidence>
<proteinExistence type="predicted"/>
<sequence length="247" mass="28756">MTDAVKIDVLLVSGARPALLEKTLASFSQRLFRHFEIGTLYVNIDPFEGGPVEVDASEEICKQHFANVVTRKPDKPHFTKAIRWLWRQPVADWCFHLEDDWVLNRDVRPEEVRKAMTRDVRQISLMTREKNWGYRSFYHYEPGRRTFLGMDLGKGLNKKRPIFGTSPSFLRSDFAARCAELMDETLDPEKQLNYMNPDLNAFTAQFRNRFIGARRDYVAIDIGREHRDALGITKEVIDGNSVWSRTE</sequence>
<organism evidence="1 2">
    <name type="scientific">Roseibium aggregatum</name>
    <dbReference type="NCBI Taxonomy" id="187304"/>
    <lineage>
        <taxon>Bacteria</taxon>
        <taxon>Pseudomonadati</taxon>
        <taxon>Pseudomonadota</taxon>
        <taxon>Alphaproteobacteria</taxon>
        <taxon>Hyphomicrobiales</taxon>
        <taxon>Stappiaceae</taxon>
        <taxon>Roseibium</taxon>
    </lineage>
</organism>
<accession>A0A0M6Y257</accession>